<dbReference type="EMBL" id="RWGY01000011">
    <property type="protein sequence ID" value="TVU33607.1"/>
    <property type="molecule type" value="Genomic_DNA"/>
</dbReference>
<reference evidence="1 2" key="1">
    <citation type="journal article" date="2019" name="Sci. Rep.">
        <title>A high-quality genome of Eragrostis curvula grass provides insights into Poaceae evolution and supports new strategies to enhance forage quality.</title>
        <authorList>
            <person name="Carballo J."/>
            <person name="Santos B.A.C.M."/>
            <person name="Zappacosta D."/>
            <person name="Garbus I."/>
            <person name="Selva J.P."/>
            <person name="Gallo C.A."/>
            <person name="Diaz A."/>
            <person name="Albertini E."/>
            <person name="Caccamo M."/>
            <person name="Echenique V."/>
        </authorList>
    </citation>
    <scope>NUCLEOTIDE SEQUENCE [LARGE SCALE GENOMIC DNA]</scope>
    <source>
        <strain evidence="2">cv. Victoria</strain>
        <tissue evidence="1">Leaf</tissue>
    </source>
</reference>
<dbReference type="Gramene" id="TVU33607">
    <property type="protein sequence ID" value="TVU33607"/>
    <property type="gene ID" value="EJB05_25432"/>
</dbReference>
<keyword evidence="2" id="KW-1185">Reference proteome</keyword>
<accession>A0A5J9VDX3</accession>
<name>A0A5J9VDX3_9POAL</name>
<protein>
    <submittedName>
        <fullName evidence="1">Uncharacterized protein</fullName>
    </submittedName>
</protein>
<organism evidence="1 2">
    <name type="scientific">Eragrostis curvula</name>
    <name type="common">weeping love grass</name>
    <dbReference type="NCBI Taxonomy" id="38414"/>
    <lineage>
        <taxon>Eukaryota</taxon>
        <taxon>Viridiplantae</taxon>
        <taxon>Streptophyta</taxon>
        <taxon>Embryophyta</taxon>
        <taxon>Tracheophyta</taxon>
        <taxon>Spermatophyta</taxon>
        <taxon>Magnoliopsida</taxon>
        <taxon>Liliopsida</taxon>
        <taxon>Poales</taxon>
        <taxon>Poaceae</taxon>
        <taxon>PACMAD clade</taxon>
        <taxon>Chloridoideae</taxon>
        <taxon>Eragrostideae</taxon>
        <taxon>Eragrostidinae</taxon>
        <taxon>Eragrostis</taxon>
    </lineage>
</organism>
<sequence>MAFLVTSLPAHGTSTISVTVVVPVRICKEFNSRKSIDDLPGTLYTDIRQGCRPQCVVIVCVAVHRLFQQFAAARQRQTITDCLVCEDDVYGRDDEVLFGELIVMVDSVNNFVTVFVWTCQLAVVQLRCKVMSDRVRTS</sequence>
<evidence type="ECO:0000313" key="2">
    <source>
        <dbReference type="Proteomes" id="UP000324897"/>
    </source>
</evidence>
<evidence type="ECO:0000313" key="1">
    <source>
        <dbReference type="EMBL" id="TVU33607.1"/>
    </source>
</evidence>
<dbReference type="AlphaFoldDB" id="A0A5J9VDX3"/>
<comment type="caution">
    <text evidence="1">The sequence shown here is derived from an EMBL/GenBank/DDBJ whole genome shotgun (WGS) entry which is preliminary data.</text>
</comment>
<proteinExistence type="predicted"/>
<dbReference type="Proteomes" id="UP000324897">
    <property type="component" value="Chromosome 1"/>
</dbReference>
<gene>
    <name evidence="1" type="ORF">EJB05_25432</name>
</gene>